<dbReference type="KEGG" id="vbh:CMV30_17340"/>
<gene>
    <name evidence="1" type="ORF">CMV30_17340</name>
</gene>
<keyword evidence="2" id="KW-1185">Reference proteome</keyword>
<protein>
    <submittedName>
        <fullName evidence="1">Uncharacterized protein</fullName>
    </submittedName>
</protein>
<dbReference type="Proteomes" id="UP000217265">
    <property type="component" value="Chromosome"/>
</dbReference>
<evidence type="ECO:0000313" key="1">
    <source>
        <dbReference type="EMBL" id="ATC65571.1"/>
    </source>
</evidence>
<evidence type="ECO:0000313" key="2">
    <source>
        <dbReference type="Proteomes" id="UP000217265"/>
    </source>
</evidence>
<sequence>MRLKIKWNDDRVRGAATALLLIGRDLLSRGITEDLVATALTLYRDDPDGYKLSKAAWADVREPGPLTKPQHVAYYKNLLLAVDALLVKTAQAKREFNSFTDLDNYLITALKGVR</sequence>
<dbReference type="RefSeq" id="WP_096057200.1">
    <property type="nucleotide sequence ID" value="NZ_CP023344.1"/>
</dbReference>
<dbReference type="EMBL" id="CP023344">
    <property type="protein sequence ID" value="ATC65571.1"/>
    <property type="molecule type" value="Genomic_DNA"/>
</dbReference>
<organism evidence="1 2">
    <name type="scientific">Nibricoccus aquaticus</name>
    <dbReference type="NCBI Taxonomy" id="2576891"/>
    <lineage>
        <taxon>Bacteria</taxon>
        <taxon>Pseudomonadati</taxon>
        <taxon>Verrucomicrobiota</taxon>
        <taxon>Opitutia</taxon>
        <taxon>Opitutales</taxon>
        <taxon>Opitutaceae</taxon>
        <taxon>Nibricoccus</taxon>
    </lineage>
</organism>
<proteinExistence type="predicted"/>
<dbReference type="OrthoDB" id="196454at2"/>
<accession>A0A290QM03</accession>
<reference evidence="1 2" key="1">
    <citation type="submission" date="2017-09" db="EMBL/GenBank/DDBJ databases">
        <title>Complete genome sequence of Verrucomicrobial strain HZ-65, isolated from freshwater.</title>
        <authorList>
            <person name="Choi A."/>
        </authorList>
    </citation>
    <scope>NUCLEOTIDE SEQUENCE [LARGE SCALE GENOMIC DNA]</scope>
    <source>
        <strain evidence="1 2">HZ-65</strain>
    </source>
</reference>
<name>A0A290QM03_9BACT</name>
<dbReference type="AlphaFoldDB" id="A0A290QM03"/>